<evidence type="ECO:0000259" key="2">
    <source>
        <dbReference type="Pfam" id="PF06381"/>
    </source>
</evidence>
<evidence type="ECO:0000259" key="3">
    <source>
        <dbReference type="Pfam" id="PF18823"/>
    </source>
</evidence>
<evidence type="ECO:0000313" key="5">
    <source>
        <dbReference type="Proteomes" id="UP000222310"/>
    </source>
</evidence>
<feature type="domain" description="Anti-CBASS protein Acb1-like N-terminal" evidence="2">
    <location>
        <begin position="56"/>
        <end position="411"/>
    </location>
</feature>
<sequence length="1209" mass="135902">MNANPFSIEDEDVRLDAALINLITQMGTSGDRSEHTTVGRSHKIPKQDLEELYKVPICRRVVRARADSAVLKGWHLTLGGEKSDQKIIPKFTKYHDKLKVKESFHEAQIQANIYGGAVIVIVANDGKNASEPLDITKIKSITALEVLDRYKIQPEIDIGINPSNPEFYRLILPEFLQRKFSQLFPNQGANFKIHASRIIRFDGISYTPDMLGCNEGWGGSILESLWEDYRDWKTALKALGAMLHDCSVFVYKLKGLAQMVKTQDEGLLKSRLRLMRMMISVFGGFAADAEGENVEFPSRTFAGVDQVANQLRDAFIGSTGIPHDRLFGESPSGLGATGESEEKNWATDVASFQQTEWKPKLKDFGRLIFLAKDGPTGGKEPEDWDYEFPSLLQQSESEIVSTRSSQASIDNTYLATGVLLPEEVRASRFGGSKYSIETVLDTKLFSKKQQEAQQQQFGGFDGFGEEELPPEEAPPEEETTNQDSLERYDALYSQLPKDEQGRVKYLGKWWKPNKPVASSRQGKKRMVLAKKGDRVKLIHYGAEGYQHNYSPEAKKNYLTRSAGIKDKEGNLTKDDPFSPNYWARKDLWNKRLPADGRTLYQGRGQKAEGRREETNGNGKPCGDGFIPGNKECHKDSDSLPSAFCPLPSAFKKDADPPKKIVNWNGLSIGVTHQVGDTRFPLARPMVADYGHLRRSYGSAPDGKALDFYLGENLESPNVFKIRQLDPQTGMPDEDKYFIGFEDAASARDCFTYHAGRDRFGGIEPIDQNQLQVYRKDNCAISEPKLNNGVRIFDNKLLIDNPPDNHQILGIVTSTFPEQVLGLGNWKYKADGTVDGEFYTPIGVYGFGIKNNYCGYSWKRELSNEGRRQKAEGRREESYPTSSFVLDSDPIRPGYTWVNDKTVKGGGYFRKGEAKEEPESASKKKNTNILKNLNKTIEEISNIEEMPEGKEGSAFRKKYNDLLLGAIYDLDDAHIEDVRKLKSIIDEPVTLKDYSGFFASKIVQEEFDIKFGRLFQVENDRKKRLLSSNYSSRLLKSIYIKGATEEDNNSLSEWEQTLKTDKTFSNFVDGSSLMTKESDSFKYANAVINVSQKNPGAFRGIRDNQGKLQAAAIVYPEIIKGYLFVNYLASAPHNMIENHPDKAAGAGVEMISQLIQESKELGFEGKLVLGGQSGTGYEFYKKCGFEGNILPPEKAEQFLRRLEESKKDLK</sequence>
<organism evidence="4 5">
    <name type="scientific">Nostoc linckia z8</name>
    <dbReference type="NCBI Taxonomy" id="1628746"/>
    <lineage>
        <taxon>Bacteria</taxon>
        <taxon>Bacillati</taxon>
        <taxon>Cyanobacteriota</taxon>
        <taxon>Cyanophyceae</taxon>
        <taxon>Nostocales</taxon>
        <taxon>Nostocaceae</taxon>
        <taxon>Nostoc</taxon>
    </lineage>
</organism>
<feature type="compositionally biased region" description="Acidic residues" evidence="1">
    <location>
        <begin position="463"/>
        <end position="480"/>
    </location>
</feature>
<evidence type="ECO:0000256" key="1">
    <source>
        <dbReference type="SAM" id="MobiDB-lite"/>
    </source>
</evidence>
<feature type="region of interest" description="Disordered" evidence="1">
    <location>
        <begin position="602"/>
        <end position="622"/>
    </location>
</feature>
<dbReference type="Proteomes" id="UP000222310">
    <property type="component" value="Unassembled WGS sequence"/>
</dbReference>
<evidence type="ECO:0008006" key="6">
    <source>
        <dbReference type="Google" id="ProtNLM"/>
    </source>
</evidence>
<dbReference type="InterPro" id="IPR041595">
    <property type="entry name" value="Inorganic_Pase"/>
</dbReference>
<feature type="region of interest" description="Disordered" evidence="1">
    <location>
        <begin position="459"/>
        <end position="483"/>
    </location>
</feature>
<dbReference type="RefSeq" id="WP_099066500.1">
    <property type="nucleotide sequence ID" value="NZ_LAHD01000005.1"/>
</dbReference>
<dbReference type="EMBL" id="LAHD01000005">
    <property type="protein sequence ID" value="PHK06719.1"/>
    <property type="molecule type" value="Genomic_DNA"/>
</dbReference>
<dbReference type="InterPro" id="IPR024459">
    <property type="entry name" value="Acb1-like_N"/>
</dbReference>
<accession>A0A9Q5ZGF9</accession>
<protein>
    <recommendedName>
        <fullName evidence="6">N-acetyltransferase domain-containing protein</fullName>
    </recommendedName>
</protein>
<comment type="caution">
    <text evidence="4">The sequence shown here is derived from an EMBL/GenBank/DDBJ whole genome shotgun (WGS) entry which is preliminary data.</text>
</comment>
<feature type="domain" description="Inorganic pyrophosphatase" evidence="3">
    <location>
        <begin position="658"/>
        <end position="773"/>
    </location>
</feature>
<name>A0A9Q5ZGF9_NOSLI</name>
<feature type="compositionally biased region" description="Basic and acidic residues" evidence="1">
    <location>
        <begin position="605"/>
        <end position="614"/>
    </location>
</feature>
<dbReference type="GeneID" id="57094418"/>
<dbReference type="Pfam" id="PF06381">
    <property type="entry name" value="Phage_portal_3"/>
    <property type="match status" value="1"/>
</dbReference>
<reference evidence="4 5" key="1">
    <citation type="submission" date="2015-02" db="EMBL/GenBank/DDBJ databases">
        <title>Nostoc linckia genome annotation.</title>
        <authorList>
            <person name="Zhou Z."/>
        </authorList>
    </citation>
    <scope>NUCLEOTIDE SEQUENCE [LARGE SCALE GENOMIC DNA]</scope>
    <source>
        <strain evidence="5">z8</strain>
    </source>
</reference>
<gene>
    <name evidence="4" type="ORF">VF08_02995</name>
</gene>
<proteinExistence type="predicted"/>
<evidence type="ECO:0000313" key="4">
    <source>
        <dbReference type="EMBL" id="PHK06719.1"/>
    </source>
</evidence>
<dbReference type="AlphaFoldDB" id="A0A9Q5ZGF9"/>
<dbReference type="Pfam" id="PF18823">
    <property type="entry name" value="InPase"/>
    <property type="match status" value="1"/>
</dbReference>